<keyword evidence="2" id="KW-1185">Reference proteome</keyword>
<sequence length="649" mass="73291">MLSRILSLGHRAVALAGYDFDFFAVRQRSERGGSLYSFKKKSELESDIEDDIKCKKFLSTYFGHIFGQVEDVRELARIHYSFGSCKVLSLFQPDESCSIRLKCPLGAPCRLVELWDMQIEVLQQIMAKDQLEFGGVIVDSFLEFEGAPAQSDDVSPSILVRARAMNGLSKELDTDYCIIGKISISRYQAKESNPEFLEMLSVNLFIRDTGLSTAISVVSLSFSTCPSDADQIMLAKLKANRVSSLAKTVYNRDFFAVRDRTDGDEDVYNFKAARAQRSRESPTLILLSKANETYYIRLACPKDATCDGTNVFRMQLRTLKIILEVDEMDLIVLRPKSHEERTAMEHEYCVPEAIGRMLECKLVLERRLRYRRGEAMVKRLGFATLTRLRESAWATRATFTWVPFVESVQSGSDLIIGGGCYRGLYYAGPIHFRQLPSISVLPIVSRSPSVSLSPSVLRHTKFPHGQHLKQAGELALAAVEYGVDFAAMRQMSGANGEDFLFVELTPSASSTTFRNRIRGFKNGSCEGKRIYRRQLQQLRQILDVDGGTEDNVAESWLDMSSCCREWSRRDDCFYVMLKNPGPGRTARFKAIGPGNGLAFCCAMTRIDTTVSRSKYRTTTCGHWIANLARWRGPYRVKRLVVNFVLLSRS</sequence>
<organism evidence="1 2">
    <name type="scientific">Mycena alexandri</name>
    <dbReference type="NCBI Taxonomy" id="1745969"/>
    <lineage>
        <taxon>Eukaryota</taxon>
        <taxon>Fungi</taxon>
        <taxon>Dikarya</taxon>
        <taxon>Basidiomycota</taxon>
        <taxon>Agaricomycotina</taxon>
        <taxon>Agaricomycetes</taxon>
        <taxon>Agaricomycetidae</taxon>
        <taxon>Agaricales</taxon>
        <taxon>Marasmiineae</taxon>
        <taxon>Mycenaceae</taxon>
        <taxon>Mycena</taxon>
    </lineage>
</organism>
<evidence type="ECO:0000313" key="1">
    <source>
        <dbReference type="EMBL" id="KAJ7017930.1"/>
    </source>
</evidence>
<accession>A0AAD6WMF9</accession>
<dbReference type="Proteomes" id="UP001218188">
    <property type="component" value="Unassembled WGS sequence"/>
</dbReference>
<evidence type="ECO:0000313" key="2">
    <source>
        <dbReference type="Proteomes" id="UP001218188"/>
    </source>
</evidence>
<reference evidence="1" key="1">
    <citation type="submission" date="2023-03" db="EMBL/GenBank/DDBJ databases">
        <title>Massive genome expansion in bonnet fungi (Mycena s.s.) driven by repeated elements and novel gene families across ecological guilds.</title>
        <authorList>
            <consortium name="Lawrence Berkeley National Laboratory"/>
            <person name="Harder C.B."/>
            <person name="Miyauchi S."/>
            <person name="Viragh M."/>
            <person name="Kuo A."/>
            <person name="Thoen E."/>
            <person name="Andreopoulos B."/>
            <person name="Lu D."/>
            <person name="Skrede I."/>
            <person name="Drula E."/>
            <person name="Henrissat B."/>
            <person name="Morin E."/>
            <person name="Kohler A."/>
            <person name="Barry K."/>
            <person name="LaButti K."/>
            <person name="Morin E."/>
            <person name="Salamov A."/>
            <person name="Lipzen A."/>
            <person name="Mereny Z."/>
            <person name="Hegedus B."/>
            <person name="Baldrian P."/>
            <person name="Stursova M."/>
            <person name="Weitz H."/>
            <person name="Taylor A."/>
            <person name="Grigoriev I.V."/>
            <person name="Nagy L.G."/>
            <person name="Martin F."/>
            <person name="Kauserud H."/>
        </authorList>
    </citation>
    <scope>NUCLEOTIDE SEQUENCE</scope>
    <source>
        <strain evidence="1">CBHHK200</strain>
    </source>
</reference>
<dbReference type="EMBL" id="JARJCM010000370">
    <property type="protein sequence ID" value="KAJ7017930.1"/>
    <property type="molecule type" value="Genomic_DNA"/>
</dbReference>
<gene>
    <name evidence="1" type="ORF">C8F04DRAFT_1199710</name>
</gene>
<name>A0AAD6WMF9_9AGAR</name>
<protein>
    <submittedName>
        <fullName evidence="1">Uncharacterized protein</fullName>
    </submittedName>
</protein>
<comment type="caution">
    <text evidence="1">The sequence shown here is derived from an EMBL/GenBank/DDBJ whole genome shotgun (WGS) entry which is preliminary data.</text>
</comment>
<dbReference type="AlphaFoldDB" id="A0AAD6WMF9"/>
<proteinExistence type="predicted"/>